<feature type="compositionally biased region" description="Polar residues" evidence="1">
    <location>
        <begin position="1"/>
        <end position="18"/>
    </location>
</feature>
<name>A0A9P9L8B0_FUSSL</name>
<dbReference type="EMBL" id="JAGTJS010000001">
    <property type="protein sequence ID" value="KAH7275748.1"/>
    <property type="molecule type" value="Genomic_DNA"/>
</dbReference>
<gene>
    <name evidence="2" type="ORF">B0J15DRAFT_588239</name>
</gene>
<proteinExistence type="predicted"/>
<protein>
    <submittedName>
        <fullName evidence="2">Uncharacterized protein</fullName>
    </submittedName>
</protein>
<feature type="region of interest" description="Disordered" evidence="1">
    <location>
        <begin position="1"/>
        <end position="36"/>
    </location>
</feature>
<feature type="region of interest" description="Disordered" evidence="1">
    <location>
        <begin position="85"/>
        <end position="146"/>
    </location>
</feature>
<accession>A0A9P9L8B0</accession>
<organism evidence="2 3">
    <name type="scientific">Fusarium solani</name>
    <name type="common">Filamentous fungus</name>
    <dbReference type="NCBI Taxonomy" id="169388"/>
    <lineage>
        <taxon>Eukaryota</taxon>
        <taxon>Fungi</taxon>
        <taxon>Dikarya</taxon>
        <taxon>Ascomycota</taxon>
        <taxon>Pezizomycotina</taxon>
        <taxon>Sordariomycetes</taxon>
        <taxon>Hypocreomycetidae</taxon>
        <taxon>Hypocreales</taxon>
        <taxon>Nectriaceae</taxon>
        <taxon>Fusarium</taxon>
        <taxon>Fusarium solani species complex</taxon>
    </lineage>
</organism>
<evidence type="ECO:0000313" key="2">
    <source>
        <dbReference type="EMBL" id="KAH7275748.1"/>
    </source>
</evidence>
<reference evidence="2" key="1">
    <citation type="journal article" date="2021" name="Nat. Commun.">
        <title>Genetic determinants of endophytism in the Arabidopsis root mycobiome.</title>
        <authorList>
            <person name="Mesny F."/>
            <person name="Miyauchi S."/>
            <person name="Thiergart T."/>
            <person name="Pickel B."/>
            <person name="Atanasova L."/>
            <person name="Karlsson M."/>
            <person name="Huettel B."/>
            <person name="Barry K.W."/>
            <person name="Haridas S."/>
            <person name="Chen C."/>
            <person name="Bauer D."/>
            <person name="Andreopoulos W."/>
            <person name="Pangilinan J."/>
            <person name="LaButti K."/>
            <person name="Riley R."/>
            <person name="Lipzen A."/>
            <person name="Clum A."/>
            <person name="Drula E."/>
            <person name="Henrissat B."/>
            <person name="Kohler A."/>
            <person name="Grigoriev I.V."/>
            <person name="Martin F.M."/>
            <person name="Hacquard S."/>
        </authorList>
    </citation>
    <scope>NUCLEOTIDE SEQUENCE</scope>
    <source>
        <strain evidence="2">FSSC 5 MPI-SDFR-AT-0091</strain>
    </source>
</reference>
<dbReference type="OrthoDB" id="5101182at2759"/>
<feature type="region of interest" description="Disordered" evidence="1">
    <location>
        <begin position="335"/>
        <end position="356"/>
    </location>
</feature>
<sequence length="425" mass="47669">MDAPTDNPQPSGSQSQTLGLKFAESRAPETPILDTEGLTKGEAISLVDLARYWARIGKTEPSPQHPSMAECVPALLEAVFDGWDSSEDAPEVPVEPSRNKRDTGLKIGTWEEDLQPSLAETAGAKRKQTHDAEVPQKKKPSARKQGADAWLTLSLPKDGGFKYTFRDTFFRQAPHNKVVVYNPGMSHFKAMQRCISIYDRAEEHRVNDFNKRLVLAMSRRRITGFAQSGNVGDDEGHPEIPREESIEKLFVVLRLACDAFDEHWDDRQAPRQTRPWKLLVGQEWYRKDIRGNLTFEQQQVGGLQLAFLQKDHFLPASSLCHSKGESRYQEAHLFNTVPDPSSPLDMPTPSTTRRSQPNMHIHLRTDKMEPKDSQKDSTGAQLTGGHILEKLDLVAAPSRAPKKVIAKAYDLTSIELFMLGDLAEP</sequence>
<evidence type="ECO:0000313" key="3">
    <source>
        <dbReference type="Proteomes" id="UP000736672"/>
    </source>
</evidence>
<comment type="caution">
    <text evidence="2">The sequence shown here is derived from an EMBL/GenBank/DDBJ whole genome shotgun (WGS) entry which is preliminary data.</text>
</comment>
<keyword evidence="3" id="KW-1185">Reference proteome</keyword>
<dbReference type="Proteomes" id="UP000736672">
    <property type="component" value="Unassembled WGS sequence"/>
</dbReference>
<evidence type="ECO:0000256" key="1">
    <source>
        <dbReference type="SAM" id="MobiDB-lite"/>
    </source>
</evidence>
<dbReference type="AlphaFoldDB" id="A0A9P9L8B0"/>